<feature type="domain" description="MYND-type" evidence="6">
    <location>
        <begin position="1202"/>
        <end position="1246"/>
    </location>
</feature>
<reference evidence="7 8" key="1">
    <citation type="submission" date="2019-10" db="EMBL/GenBank/DDBJ databases">
        <authorList>
            <person name="Palmer J.M."/>
        </authorList>
    </citation>
    <scope>NUCLEOTIDE SEQUENCE [LARGE SCALE GENOMIC DNA]</scope>
    <source>
        <strain evidence="7 8">TWF506</strain>
    </source>
</reference>
<dbReference type="GO" id="GO:0000981">
    <property type="term" value="F:DNA-binding transcription factor activity, RNA polymerase II-specific"/>
    <property type="evidence" value="ECO:0007669"/>
    <property type="project" value="TreeGrafter"/>
</dbReference>
<evidence type="ECO:0000256" key="3">
    <source>
        <dbReference type="ARBA" id="ARBA00022833"/>
    </source>
</evidence>
<dbReference type="PANTHER" id="PTHR10237:SF14">
    <property type="entry name" value="MYND-TYPE DOMAIN-CONTAINING PROTEIN"/>
    <property type="match status" value="1"/>
</dbReference>
<evidence type="ECO:0000256" key="2">
    <source>
        <dbReference type="ARBA" id="ARBA00022771"/>
    </source>
</evidence>
<dbReference type="EMBL" id="JAVHJM010000001">
    <property type="protein sequence ID" value="KAK6520955.1"/>
    <property type="molecule type" value="Genomic_DNA"/>
</dbReference>
<evidence type="ECO:0000313" key="7">
    <source>
        <dbReference type="EMBL" id="KAK6520955.1"/>
    </source>
</evidence>
<dbReference type="InterPro" id="IPR027974">
    <property type="entry name" value="DUF4470"/>
</dbReference>
<gene>
    <name evidence="7" type="ORF">TWF506_001191</name>
</gene>
<dbReference type="PROSITE" id="PS50865">
    <property type="entry name" value="ZF_MYND_2"/>
    <property type="match status" value="1"/>
</dbReference>
<comment type="caution">
    <text evidence="7">The sequence shown here is derived from an EMBL/GenBank/DDBJ whole genome shotgun (WGS) entry which is preliminary data.</text>
</comment>
<proteinExistence type="predicted"/>
<dbReference type="Pfam" id="PF01753">
    <property type="entry name" value="zf-MYND"/>
    <property type="match status" value="1"/>
</dbReference>
<keyword evidence="1" id="KW-0479">Metal-binding</keyword>
<dbReference type="InterPro" id="IPR024119">
    <property type="entry name" value="TF_DEAF-1"/>
</dbReference>
<dbReference type="AlphaFoldDB" id="A0AAN8NXB7"/>
<dbReference type="PANTHER" id="PTHR10237">
    <property type="entry name" value="DEFORMED EPIDERMAL AUTOREGULATORY FACTOR 1 HOMOLOG SUPPRESSIN"/>
    <property type="match status" value="1"/>
</dbReference>
<sequence length="1246" mass="140303">MLHPEIYDGHGYFYPIGNSPAINLVGYLPPEIDADVLLLGCGDVRNILFTLFTESPEIANEVHRKYHFTCCDVEGAVIARNILLLAMILKNEEVSTMWPIYYDFFMSERRSQTLKCYLAELLSISQDVDTWTNSDLGKILTLGSKYTLAVLRRLWSAWAKDLNEKGKEGQRRKSFEREIGNIVKERNSEGYIIPLAKSASPLTVEVMRAANEHFNHYWKHGTTDRHTEKPTVPNPTFSLTRYGKKLSVHYATNPLAGFHLSTAVVPFESNVFRPMKNSSDFTPLVKCAKDEFNLWCQSFRKARDSDMFTICFFVDEALELCGSLSPPNDFTGIKEINDNNAISKKYLRNHPTQFNVIDVSNSIDHIGAYNILLSILALLRKDHISYLSTETVPDHEFKDESGTEGLLNVFGVDPTSLFGLLGITVVDFMCGQTSISQVGEHQLKAFASGAQIHSRLVWKWIPSFRSEGFDEDCTSIIQQPKLTYDVNIMIDFLAAIYRKLFAIENHTWLMEMEESVKKGEVAEILQHNTRMTFSLLLQKIKRLTSSMVSWDKLVETLVEVVTRECGCLIAPCFLQEQETLNLLHHINVADHLGMIPSVTAAKFGSKAGFRDGYSRYHSFVTCVTLSVPIQAFHKFTIRDMKEVSNPQLQMTVSCDGITNHFCALQRRFGKLDTIDGLEPSKISFHLDAPKFEEDLEGWAGTSTILYSCMVPSWLLLLNGCRVSLDFVSNPHMSSLLTTEIGPCIRIFEADVADHKKVRLSTMFPLAKTFFSSDPAVPKAATGPSNTTNNASNTPKQNSSTNNTVPMPEFALLMTGRIFRMAYEQIRLFNPLPDFLDFGTRPKISRILYRWSVGSENSLAKLLEDKVPILITREGSSGIRISLGPHSKLVIFPYPVGEPIKLGVARMSKYIAIDAPMYDGRNTAVCHHFPIGIASKSLRSIVPWNMHRINLDKSPAVLIDLPKYGSSAYEWISSVVTFSLSKQERANINSTPHKYVGDLISEVKETIQSIFFHYLGAHGYRHDCFVLSCASTGGYMLIYIKAIRLDLSGQSITADCAIVPFEDDTLSEISPHLANFPHVQLSNSPEESKAWLQLSSSLVERCRTWQHKPDCGYIKFSRVPLSAPGLRIGDSPICNCGKGIFPEAFNDNPFLPPLLPYATRAALGPLFPPPYSKELQDMRDLIAQSSSLNISEDPPEEPKKTVCALCGKEEEDEEKRVRKCNVCMKVEYCSRECQQKDWKIHKKTHRS</sequence>
<evidence type="ECO:0000259" key="6">
    <source>
        <dbReference type="PROSITE" id="PS50865"/>
    </source>
</evidence>
<evidence type="ECO:0000256" key="1">
    <source>
        <dbReference type="ARBA" id="ARBA00022723"/>
    </source>
</evidence>
<organism evidence="7 8">
    <name type="scientific">Arthrobotrys conoides</name>
    <dbReference type="NCBI Taxonomy" id="74498"/>
    <lineage>
        <taxon>Eukaryota</taxon>
        <taxon>Fungi</taxon>
        <taxon>Dikarya</taxon>
        <taxon>Ascomycota</taxon>
        <taxon>Pezizomycotina</taxon>
        <taxon>Orbiliomycetes</taxon>
        <taxon>Orbiliales</taxon>
        <taxon>Orbiliaceae</taxon>
        <taxon>Arthrobotrys</taxon>
    </lineage>
</organism>
<dbReference type="Proteomes" id="UP001307849">
    <property type="component" value="Unassembled WGS sequence"/>
</dbReference>
<evidence type="ECO:0000313" key="8">
    <source>
        <dbReference type="Proteomes" id="UP001307849"/>
    </source>
</evidence>
<dbReference type="Pfam" id="PF14737">
    <property type="entry name" value="DUF4470"/>
    <property type="match status" value="1"/>
</dbReference>
<evidence type="ECO:0000256" key="4">
    <source>
        <dbReference type="PROSITE-ProRule" id="PRU00134"/>
    </source>
</evidence>
<feature type="compositionally biased region" description="Low complexity" evidence="5">
    <location>
        <begin position="779"/>
        <end position="794"/>
    </location>
</feature>
<dbReference type="GO" id="GO:0005634">
    <property type="term" value="C:nucleus"/>
    <property type="evidence" value="ECO:0007669"/>
    <property type="project" value="TreeGrafter"/>
</dbReference>
<keyword evidence="3" id="KW-0862">Zinc</keyword>
<keyword evidence="8" id="KW-1185">Reference proteome</keyword>
<protein>
    <recommendedName>
        <fullName evidence="6">MYND-type domain-containing protein</fullName>
    </recommendedName>
</protein>
<accession>A0AAN8NXB7</accession>
<feature type="region of interest" description="Disordered" evidence="5">
    <location>
        <begin position="775"/>
        <end position="803"/>
    </location>
</feature>
<keyword evidence="2 4" id="KW-0863">Zinc-finger</keyword>
<evidence type="ECO:0000256" key="5">
    <source>
        <dbReference type="SAM" id="MobiDB-lite"/>
    </source>
</evidence>
<dbReference type="SUPFAM" id="SSF144232">
    <property type="entry name" value="HIT/MYND zinc finger-like"/>
    <property type="match status" value="1"/>
</dbReference>
<dbReference type="GO" id="GO:0008270">
    <property type="term" value="F:zinc ion binding"/>
    <property type="evidence" value="ECO:0007669"/>
    <property type="project" value="UniProtKB-KW"/>
</dbReference>
<dbReference type="Gene3D" id="6.10.140.2220">
    <property type="match status" value="1"/>
</dbReference>
<dbReference type="InterPro" id="IPR002893">
    <property type="entry name" value="Znf_MYND"/>
</dbReference>
<name>A0AAN8NXB7_9PEZI</name>